<feature type="transmembrane region" description="Helical" evidence="1">
    <location>
        <begin position="60"/>
        <end position="81"/>
    </location>
</feature>
<keyword evidence="1" id="KW-1133">Transmembrane helix</keyword>
<reference evidence="2" key="2">
    <citation type="submission" date="2021-04" db="EMBL/GenBank/DDBJ databases">
        <authorList>
            <person name="Gilroy R."/>
        </authorList>
    </citation>
    <scope>NUCLEOTIDE SEQUENCE</scope>
    <source>
        <strain evidence="2">ChiHcolR34-3080</strain>
    </source>
</reference>
<accession>A0A9D1QBA1</accession>
<reference evidence="2" key="1">
    <citation type="journal article" date="2021" name="PeerJ">
        <title>Extensive microbial diversity within the chicken gut microbiome revealed by metagenomics and culture.</title>
        <authorList>
            <person name="Gilroy R."/>
            <person name="Ravi A."/>
            <person name="Getino M."/>
            <person name="Pursley I."/>
            <person name="Horton D.L."/>
            <person name="Alikhan N.F."/>
            <person name="Baker D."/>
            <person name="Gharbi K."/>
            <person name="Hall N."/>
            <person name="Watson M."/>
            <person name="Adriaenssens E.M."/>
            <person name="Foster-Nyarko E."/>
            <person name="Jarju S."/>
            <person name="Secka A."/>
            <person name="Antonio M."/>
            <person name="Oren A."/>
            <person name="Chaudhuri R.R."/>
            <person name="La Ragione R."/>
            <person name="Hildebrand F."/>
            <person name="Pallen M.J."/>
        </authorList>
    </citation>
    <scope>NUCLEOTIDE SEQUENCE</scope>
    <source>
        <strain evidence="2">ChiHcolR34-3080</strain>
    </source>
</reference>
<feature type="transmembrane region" description="Helical" evidence="1">
    <location>
        <begin position="93"/>
        <end position="111"/>
    </location>
</feature>
<dbReference type="Pfam" id="PF12725">
    <property type="entry name" value="DUF3810"/>
    <property type="match status" value="1"/>
</dbReference>
<evidence type="ECO:0000313" key="3">
    <source>
        <dbReference type="Proteomes" id="UP000823933"/>
    </source>
</evidence>
<sequence length="366" mass="39474">MSGLKGFLTAHRAALAGLAGALLALAVFWLARSSRPAMDWWVEKVSMPVKRALGAVCDPLPFSVCEAGATLLILGALALLGRAVWLTAHGRPAALGAFALHLAVLLLWGYWGVCALWGTQYYAESFAEKAGMTASPVSAQQLEAVTRYFGRQVAACADAVPRDEAGRFAVPRSEIMAQESTAGLYDGLTERWAFLTGPDRRAKPAFYSKLMSAWGFTGYLCPLTGESTLNVDCPEVFLPVTIAHEYAHQRGVAAEQEANFVGIMASIASGRPAYVYSGWLYGYLHLSNALYRADPAAAAACMAELPAAARADFDLNNAYWASWEGPVREVGEAVYDSFLQSYGQELGMQSYGACVDLLVEEFWPLI</sequence>
<dbReference type="AlphaFoldDB" id="A0A9D1QBA1"/>
<comment type="caution">
    <text evidence="2">The sequence shown here is derived from an EMBL/GenBank/DDBJ whole genome shotgun (WGS) entry which is preliminary data.</text>
</comment>
<organism evidence="2 3">
    <name type="scientific">Candidatus Faecalibacterium intestinigallinarum</name>
    <dbReference type="NCBI Taxonomy" id="2838581"/>
    <lineage>
        <taxon>Bacteria</taxon>
        <taxon>Bacillati</taxon>
        <taxon>Bacillota</taxon>
        <taxon>Clostridia</taxon>
        <taxon>Eubacteriales</taxon>
        <taxon>Oscillospiraceae</taxon>
        <taxon>Faecalibacterium</taxon>
    </lineage>
</organism>
<gene>
    <name evidence="2" type="ORF">H9890_08695</name>
</gene>
<name>A0A9D1QBA1_9FIRM</name>
<keyword evidence="1" id="KW-0812">Transmembrane</keyword>
<protein>
    <submittedName>
        <fullName evidence="2">DUF3810 domain-containing protein</fullName>
    </submittedName>
</protein>
<dbReference type="Proteomes" id="UP000823933">
    <property type="component" value="Unassembled WGS sequence"/>
</dbReference>
<dbReference type="InterPro" id="IPR024294">
    <property type="entry name" value="DUF3810"/>
</dbReference>
<keyword evidence="1" id="KW-0472">Membrane</keyword>
<proteinExistence type="predicted"/>
<evidence type="ECO:0000256" key="1">
    <source>
        <dbReference type="SAM" id="Phobius"/>
    </source>
</evidence>
<dbReference type="EMBL" id="DXHQ01000100">
    <property type="protein sequence ID" value="HIW09459.1"/>
    <property type="molecule type" value="Genomic_DNA"/>
</dbReference>
<evidence type="ECO:0000313" key="2">
    <source>
        <dbReference type="EMBL" id="HIW09459.1"/>
    </source>
</evidence>